<evidence type="ECO:0000313" key="3">
    <source>
        <dbReference type="Proteomes" id="UP001156691"/>
    </source>
</evidence>
<comment type="caution">
    <text evidence="2">The sequence shown here is derived from an EMBL/GenBank/DDBJ whole genome shotgun (WGS) entry which is preliminary data.</text>
</comment>
<keyword evidence="3" id="KW-1185">Reference proteome</keyword>
<accession>A0ABQ5WAD5</accession>
<keyword evidence="1" id="KW-1133">Transmembrane helix</keyword>
<dbReference type="RefSeq" id="WP_284342412.1">
    <property type="nucleotide sequence ID" value="NZ_BSNS01000022.1"/>
</dbReference>
<sequence>MTFREGLINARSHIVFIIALICAMWLANVLEEKLEAPANSEVRGVAEETTER</sequence>
<keyword evidence="1" id="KW-0812">Transmembrane</keyword>
<protein>
    <submittedName>
        <fullName evidence="2">Uncharacterized protein</fullName>
    </submittedName>
</protein>
<evidence type="ECO:0000256" key="1">
    <source>
        <dbReference type="SAM" id="Phobius"/>
    </source>
</evidence>
<organism evidence="2 3">
    <name type="scientific">Devosia nitrariae</name>
    <dbReference type="NCBI Taxonomy" id="2071872"/>
    <lineage>
        <taxon>Bacteria</taxon>
        <taxon>Pseudomonadati</taxon>
        <taxon>Pseudomonadota</taxon>
        <taxon>Alphaproteobacteria</taxon>
        <taxon>Hyphomicrobiales</taxon>
        <taxon>Devosiaceae</taxon>
        <taxon>Devosia</taxon>
    </lineage>
</organism>
<feature type="transmembrane region" description="Helical" evidence="1">
    <location>
        <begin position="12"/>
        <end position="30"/>
    </location>
</feature>
<keyword evidence="1" id="KW-0472">Membrane</keyword>
<proteinExistence type="predicted"/>
<name>A0ABQ5WAD5_9HYPH</name>
<evidence type="ECO:0000313" key="2">
    <source>
        <dbReference type="EMBL" id="GLQ57036.1"/>
    </source>
</evidence>
<gene>
    <name evidence="2" type="ORF">GCM10010862_42950</name>
</gene>
<reference evidence="3" key="1">
    <citation type="journal article" date="2019" name="Int. J. Syst. Evol. Microbiol.">
        <title>The Global Catalogue of Microorganisms (GCM) 10K type strain sequencing project: providing services to taxonomists for standard genome sequencing and annotation.</title>
        <authorList>
            <consortium name="The Broad Institute Genomics Platform"/>
            <consortium name="The Broad Institute Genome Sequencing Center for Infectious Disease"/>
            <person name="Wu L."/>
            <person name="Ma J."/>
        </authorList>
    </citation>
    <scope>NUCLEOTIDE SEQUENCE [LARGE SCALE GENOMIC DNA]</scope>
    <source>
        <strain evidence="3">NBRC 112416</strain>
    </source>
</reference>
<dbReference type="Proteomes" id="UP001156691">
    <property type="component" value="Unassembled WGS sequence"/>
</dbReference>
<dbReference type="EMBL" id="BSNS01000022">
    <property type="protein sequence ID" value="GLQ57036.1"/>
    <property type="molecule type" value="Genomic_DNA"/>
</dbReference>